<reference evidence="1 2" key="1">
    <citation type="submission" date="2023-07" db="EMBL/GenBank/DDBJ databases">
        <title>Genomic Encyclopedia of Type Strains, Phase IV (KMG-IV): sequencing the most valuable type-strain genomes for metagenomic binning, comparative biology and taxonomic classification.</title>
        <authorList>
            <person name="Goeker M."/>
        </authorList>
    </citation>
    <scope>NUCLEOTIDE SEQUENCE [LARGE SCALE GENOMIC DNA]</scope>
    <source>
        <strain evidence="1 2">DSM 22170</strain>
    </source>
</reference>
<accession>A0ABU1IXQ9</accession>
<name>A0ABU1IXQ9_9BACL</name>
<keyword evidence="2" id="KW-1185">Reference proteome</keyword>
<gene>
    <name evidence="1" type="ORF">JOC58_001047</name>
</gene>
<dbReference type="EMBL" id="JAVDQH010000003">
    <property type="protein sequence ID" value="MDR6243162.1"/>
    <property type="molecule type" value="Genomic_DNA"/>
</dbReference>
<protein>
    <submittedName>
        <fullName evidence="1">Uncharacterized protein</fullName>
    </submittedName>
</protein>
<proteinExistence type="predicted"/>
<sequence>MPSANIAGHMYNINESGIVITKQESVCKFISWRRIDCVDYTEEAVLFAKLLRNHIKK</sequence>
<evidence type="ECO:0000313" key="2">
    <source>
        <dbReference type="Proteomes" id="UP001185028"/>
    </source>
</evidence>
<dbReference type="Proteomes" id="UP001185028">
    <property type="component" value="Unassembled WGS sequence"/>
</dbReference>
<organism evidence="1 2">
    <name type="scientific">Paenibacillus hunanensis</name>
    <dbReference type="NCBI Taxonomy" id="539262"/>
    <lineage>
        <taxon>Bacteria</taxon>
        <taxon>Bacillati</taxon>
        <taxon>Bacillota</taxon>
        <taxon>Bacilli</taxon>
        <taxon>Bacillales</taxon>
        <taxon>Paenibacillaceae</taxon>
        <taxon>Paenibacillus</taxon>
    </lineage>
</organism>
<comment type="caution">
    <text evidence="1">The sequence shown here is derived from an EMBL/GenBank/DDBJ whole genome shotgun (WGS) entry which is preliminary data.</text>
</comment>
<evidence type="ECO:0000313" key="1">
    <source>
        <dbReference type="EMBL" id="MDR6243162.1"/>
    </source>
</evidence>